<dbReference type="GO" id="GO:0030313">
    <property type="term" value="C:cell envelope"/>
    <property type="evidence" value="ECO:0007669"/>
    <property type="project" value="UniProtKB-SubCell"/>
</dbReference>
<feature type="chain" id="PRO_5012990291" evidence="4">
    <location>
        <begin position="20"/>
        <end position="267"/>
    </location>
</feature>
<evidence type="ECO:0000256" key="1">
    <source>
        <dbReference type="ARBA" id="ARBA00004196"/>
    </source>
</evidence>
<evidence type="ECO:0000259" key="5">
    <source>
        <dbReference type="Pfam" id="PF09375"/>
    </source>
</evidence>
<dbReference type="PANTHER" id="PTHR39192">
    <property type="entry name" value="IRON UPTAKE SYSTEM COMPONENT EFEO"/>
    <property type="match status" value="1"/>
</dbReference>
<gene>
    <name evidence="6" type="ORF">SAMN05877831_101167</name>
</gene>
<protein>
    <submittedName>
        <fullName evidence="6">Iron uptake system component EfeO</fullName>
    </submittedName>
</protein>
<dbReference type="InterPro" id="IPR050894">
    <property type="entry name" value="EfeM/EfeO_iron_uptake"/>
</dbReference>
<dbReference type="RefSeq" id="WP_097068216.1">
    <property type="nucleotide sequence ID" value="NZ_OBMT01000001.1"/>
</dbReference>
<dbReference type="CDD" id="cd14656">
    <property type="entry name" value="Imelysin-like_EfeO"/>
    <property type="match status" value="1"/>
</dbReference>
<keyword evidence="7" id="KW-1185">Reference proteome</keyword>
<dbReference type="Pfam" id="PF09375">
    <property type="entry name" value="Peptidase_M75"/>
    <property type="match status" value="1"/>
</dbReference>
<dbReference type="AlphaFoldDB" id="A0A285RHK9"/>
<evidence type="ECO:0000313" key="6">
    <source>
        <dbReference type="EMBL" id="SOB93374.1"/>
    </source>
</evidence>
<comment type="subcellular location">
    <subcellularLocation>
        <location evidence="1">Cell envelope</location>
    </subcellularLocation>
</comment>
<accession>A0A285RHK9</accession>
<evidence type="ECO:0000256" key="3">
    <source>
        <dbReference type="ARBA" id="ARBA00022729"/>
    </source>
</evidence>
<dbReference type="NCBIfam" id="NF041757">
    <property type="entry name" value="EfeO"/>
    <property type="match status" value="1"/>
</dbReference>
<evidence type="ECO:0000256" key="4">
    <source>
        <dbReference type="SAM" id="SignalP"/>
    </source>
</evidence>
<organism evidence="6 7">
    <name type="scientific">Rhodobacter maris</name>
    <dbReference type="NCBI Taxonomy" id="446682"/>
    <lineage>
        <taxon>Bacteria</taxon>
        <taxon>Pseudomonadati</taxon>
        <taxon>Pseudomonadota</taxon>
        <taxon>Alphaproteobacteria</taxon>
        <taxon>Rhodobacterales</taxon>
        <taxon>Rhodobacter group</taxon>
        <taxon>Rhodobacter</taxon>
    </lineage>
</organism>
<evidence type="ECO:0000256" key="2">
    <source>
        <dbReference type="ARBA" id="ARBA00005989"/>
    </source>
</evidence>
<reference evidence="7" key="1">
    <citation type="submission" date="2017-08" db="EMBL/GenBank/DDBJ databases">
        <authorList>
            <person name="Varghese N."/>
            <person name="Submissions S."/>
        </authorList>
    </citation>
    <scope>NUCLEOTIDE SEQUENCE [LARGE SCALE GENOMIC DNA]</scope>
    <source>
        <strain evidence="7">JA276</strain>
    </source>
</reference>
<keyword evidence="3 4" id="KW-0732">Signal</keyword>
<dbReference type="EMBL" id="OBMT01000001">
    <property type="protein sequence ID" value="SOB93374.1"/>
    <property type="molecule type" value="Genomic_DNA"/>
</dbReference>
<comment type="similarity">
    <text evidence="2">Belongs to the EfeM/EfeO family.</text>
</comment>
<feature type="signal peptide" evidence="4">
    <location>
        <begin position="1"/>
        <end position="19"/>
    </location>
</feature>
<name>A0A285RHK9_9RHOB</name>
<dbReference type="InterPro" id="IPR053377">
    <property type="entry name" value="Iron_uptake_EfeM/EfeO"/>
</dbReference>
<sequence length="267" mass="29368">MKTLPLAALLLATTAPAFAEQAALDLVAPIAEYKLYVTENTETLVDETRAFTEAVKAGDVEKAKALFAPTRLSYERIEPVAELFADLDAPIDARADDYEQAEADPEFTGFHRLEYALWVEGKTDHVTAIADKLQSDVEELAKRIDGLTFPPAVVVGGASVLMDEVAATKISGEEDRYSRTDLWDFHGNFDGAYKIVELFGPHVEDKDFLASVEGNFAKANETLAKYREGEGFVSYEKLTDEDRRRLSALVNTLAEDLATLRGRLGLG</sequence>
<dbReference type="Proteomes" id="UP000219111">
    <property type="component" value="Unassembled WGS sequence"/>
</dbReference>
<dbReference type="PANTHER" id="PTHR39192:SF1">
    <property type="entry name" value="IRON UPTAKE SYSTEM COMPONENT EFEO"/>
    <property type="match status" value="1"/>
</dbReference>
<dbReference type="InterPro" id="IPR018976">
    <property type="entry name" value="Imelysin-like"/>
</dbReference>
<dbReference type="InterPro" id="IPR034981">
    <property type="entry name" value="Imelysin-like_EfeO/Algp7"/>
</dbReference>
<proteinExistence type="inferred from homology"/>
<dbReference type="NCBIfam" id="NF007697">
    <property type="entry name" value="PRK10378.1"/>
    <property type="match status" value="1"/>
</dbReference>
<dbReference type="InterPro" id="IPR038352">
    <property type="entry name" value="Imelysin_sf"/>
</dbReference>
<evidence type="ECO:0000313" key="7">
    <source>
        <dbReference type="Proteomes" id="UP000219111"/>
    </source>
</evidence>
<feature type="domain" description="Imelysin-like" evidence="5">
    <location>
        <begin position="30"/>
        <end position="260"/>
    </location>
</feature>
<dbReference type="Gene3D" id="1.20.1420.20">
    <property type="entry name" value="M75 peptidase, HXXE motif"/>
    <property type="match status" value="1"/>
</dbReference>
<dbReference type="OrthoDB" id="7348379at2"/>